<comment type="caution">
    <text evidence="10">The sequence shown here is derived from an EMBL/GenBank/DDBJ whole genome shotgun (WGS) entry which is preliminary data.</text>
</comment>
<comment type="subcellular location">
    <subcellularLocation>
        <location evidence="1">Nucleus</location>
    </subcellularLocation>
</comment>
<dbReference type="EMBL" id="JABCYN010000030">
    <property type="protein sequence ID" value="KAF6009796.1"/>
    <property type="molecule type" value="Genomic_DNA"/>
</dbReference>
<feature type="region of interest" description="Disordered" evidence="8">
    <location>
        <begin position="1"/>
        <end position="69"/>
    </location>
</feature>
<evidence type="ECO:0000256" key="7">
    <source>
        <dbReference type="ARBA" id="ARBA00093657"/>
    </source>
</evidence>
<feature type="compositionally biased region" description="Polar residues" evidence="8">
    <location>
        <begin position="475"/>
        <end position="511"/>
    </location>
</feature>
<dbReference type="FunFam" id="1.10.20.10:FF:000011">
    <property type="entry name" value="Transcription initiation factor TFIID subunit 12"/>
    <property type="match status" value="1"/>
</dbReference>
<dbReference type="AlphaFoldDB" id="A0A8H6BDD5"/>
<dbReference type="Proteomes" id="UP000568158">
    <property type="component" value="Unassembled WGS sequence"/>
</dbReference>
<accession>A0A8H6BDD5</accession>
<feature type="compositionally biased region" description="Low complexity" evidence="8">
    <location>
        <begin position="178"/>
        <end position="202"/>
    </location>
</feature>
<dbReference type="PANTHER" id="PTHR12264">
    <property type="entry name" value="TRANSCRIPTION INITIATION FACTOR TFIID SUBUNIT 12"/>
    <property type="match status" value="1"/>
</dbReference>
<evidence type="ECO:0000256" key="6">
    <source>
        <dbReference type="ARBA" id="ARBA00075089"/>
    </source>
</evidence>
<evidence type="ECO:0000256" key="5">
    <source>
        <dbReference type="ARBA" id="ARBA00023242"/>
    </source>
</evidence>
<dbReference type="InterPro" id="IPR009072">
    <property type="entry name" value="Histone-fold"/>
</dbReference>
<evidence type="ECO:0000313" key="10">
    <source>
        <dbReference type="EMBL" id="KAF6009796.1"/>
    </source>
</evidence>
<feature type="domain" description="Transcription initiation factor TFIID subunit 12" evidence="9">
    <location>
        <begin position="576"/>
        <end position="647"/>
    </location>
</feature>
<name>A0A8H6BDD5_DEKBR</name>
<feature type="compositionally biased region" description="Low complexity" evidence="8">
    <location>
        <begin position="367"/>
        <end position="397"/>
    </location>
</feature>
<keyword evidence="3" id="KW-0805">Transcription regulation</keyword>
<dbReference type="CDD" id="cd07981">
    <property type="entry name" value="HFD_TAF12"/>
    <property type="match status" value="1"/>
</dbReference>
<proteinExistence type="inferred from homology"/>
<dbReference type="GO" id="GO:0051123">
    <property type="term" value="P:RNA polymerase II preinitiation complex assembly"/>
    <property type="evidence" value="ECO:0007669"/>
    <property type="project" value="TreeGrafter"/>
</dbReference>
<dbReference type="SUPFAM" id="SSF47113">
    <property type="entry name" value="Histone-fold"/>
    <property type="match status" value="1"/>
</dbReference>
<dbReference type="Gene3D" id="1.10.20.10">
    <property type="entry name" value="Histone, subunit A"/>
    <property type="match status" value="1"/>
</dbReference>
<protein>
    <recommendedName>
        <fullName evidence="6">TBP-associated factor 12</fullName>
    </recommendedName>
    <alternativeName>
        <fullName evidence="7">Transcription initiation factor TFIID subunit 12</fullName>
    </alternativeName>
</protein>
<dbReference type="GO" id="GO:0003677">
    <property type="term" value="F:DNA binding"/>
    <property type="evidence" value="ECO:0007669"/>
    <property type="project" value="TreeGrafter"/>
</dbReference>
<feature type="compositionally biased region" description="Basic residues" evidence="8">
    <location>
        <begin position="398"/>
        <end position="423"/>
    </location>
</feature>
<dbReference type="InterPro" id="IPR037794">
    <property type="entry name" value="TAF12"/>
</dbReference>
<evidence type="ECO:0000256" key="8">
    <source>
        <dbReference type="SAM" id="MobiDB-lite"/>
    </source>
</evidence>
<feature type="region of interest" description="Disordered" evidence="8">
    <location>
        <begin position="298"/>
        <end position="326"/>
    </location>
</feature>
<evidence type="ECO:0000313" key="11">
    <source>
        <dbReference type="Proteomes" id="UP000568158"/>
    </source>
</evidence>
<organism evidence="10 11">
    <name type="scientific">Dekkera bruxellensis</name>
    <name type="common">Brettanomyces custersii</name>
    <dbReference type="NCBI Taxonomy" id="5007"/>
    <lineage>
        <taxon>Eukaryota</taxon>
        <taxon>Fungi</taxon>
        <taxon>Dikarya</taxon>
        <taxon>Ascomycota</taxon>
        <taxon>Saccharomycotina</taxon>
        <taxon>Pichiomycetes</taxon>
        <taxon>Pichiales</taxon>
        <taxon>Pichiaceae</taxon>
        <taxon>Brettanomyces</taxon>
    </lineage>
</organism>
<evidence type="ECO:0000256" key="2">
    <source>
        <dbReference type="ARBA" id="ARBA00007530"/>
    </source>
</evidence>
<feature type="region of interest" description="Disordered" evidence="8">
    <location>
        <begin position="474"/>
        <end position="516"/>
    </location>
</feature>
<evidence type="ECO:0000256" key="4">
    <source>
        <dbReference type="ARBA" id="ARBA00023163"/>
    </source>
</evidence>
<evidence type="ECO:0000256" key="3">
    <source>
        <dbReference type="ARBA" id="ARBA00023015"/>
    </source>
</evidence>
<keyword evidence="4" id="KW-0804">Transcription</keyword>
<keyword evidence="5" id="KW-0539">Nucleus</keyword>
<feature type="compositionally biased region" description="Low complexity" evidence="8">
    <location>
        <begin position="301"/>
        <end position="323"/>
    </location>
</feature>
<evidence type="ECO:0000259" key="9">
    <source>
        <dbReference type="Pfam" id="PF03847"/>
    </source>
</evidence>
<dbReference type="Pfam" id="PF03847">
    <property type="entry name" value="TFIID_20kDa"/>
    <property type="match status" value="1"/>
</dbReference>
<gene>
    <name evidence="10" type="ORF">HII12_003342</name>
</gene>
<sequence length="686" mass="74849">MNQNTGSNNGNMSSPSSPMLGNTPLNLSSPSLSSAGSLTPQAQSQGQAQQAQQNVGNMQQQQQQRRAAHAFPRITPQQAHQLLRQFNIEKEGAQRAGINTPEGKQHVRKAERIKAILIQYNRKQKLLAAQRQQRREAQIQAEQRSQQQQQQGVALGGMMDTGGAVQGERGTSLDSHMQQQQQQQQQQVQQTEQAQQAQQMQQRSGNSNNVDLGSLTPAQQLQIQRQQQLAKYRQIIKLAEQFRNQLRAIETRKNVPNTPANLIAQLNQKEREIKSRMEQCRGYAQQIANRIRLMQQQQSNGVQSFGSPVSSGSSNAAGAQPQQFQGKLTAEQKRVLQQRILLEQRKRQELAGQSQQQDMLSQVKNAMSTGSMTSQSQSQAEAQLQNQQSASSGSATTKTKKKTPRKNQKKNNKTQTKKLTKAQKKLLKQNEAAAAAAAAASSASATATVTATATASSATSAASTAQNGALAAGTADNTAQKGHTDASAAQKSFQETQITSVMPGTADTGSGTPRPRFQNITIPQDLKVSAPSAVSVKINNRPTLLGGNATDSPVLSNPAFIRPQHFEFEGGRVLNKRKLRELVKYVASEEGDTDVAIDGDVEELLLDLADEFVTSVTSFACRLAKHRKSNSLDVKDVQLHLERNWNIRVPGYAADEIRSTRKLMPNAAHNSKMNGLSINKSVNKGK</sequence>
<feature type="compositionally biased region" description="Low complexity" evidence="8">
    <location>
        <begin position="1"/>
        <end position="65"/>
    </location>
</feature>
<dbReference type="GO" id="GO:0005669">
    <property type="term" value="C:transcription factor TFIID complex"/>
    <property type="evidence" value="ECO:0007669"/>
    <property type="project" value="InterPro"/>
</dbReference>
<dbReference type="InterPro" id="IPR003228">
    <property type="entry name" value="TFIID_TAF12_dom"/>
</dbReference>
<feature type="region of interest" description="Disordered" evidence="8">
    <location>
        <begin position="365"/>
        <end position="423"/>
    </location>
</feature>
<dbReference type="GO" id="GO:0017025">
    <property type="term" value="F:TBP-class protein binding"/>
    <property type="evidence" value="ECO:0007669"/>
    <property type="project" value="TreeGrafter"/>
</dbReference>
<dbReference type="GO" id="GO:0046982">
    <property type="term" value="F:protein heterodimerization activity"/>
    <property type="evidence" value="ECO:0007669"/>
    <property type="project" value="InterPro"/>
</dbReference>
<feature type="compositionally biased region" description="Low complexity" evidence="8">
    <location>
        <begin position="138"/>
        <end position="151"/>
    </location>
</feature>
<dbReference type="PANTHER" id="PTHR12264:SF21">
    <property type="entry name" value="TRANSCRIPTION INITIATION FACTOR TFIID SUBUNIT 12"/>
    <property type="match status" value="1"/>
</dbReference>
<dbReference type="GO" id="GO:0000124">
    <property type="term" value="C:SAGA complex"/>
    <property type="evidence" value="ECO:0007669"/>
    <property type="project" value="InterPro"/>
</dbReference>
<feature type="region of interest" description="Disordered" evidence="8">
    <location>
        <begin position="138"/>
        <end position="213"/>
    </location>
</feature>
<reference evidence="10 11" key="1">
    <citation type="journal article" date="2020" name="Appl. Microbiol. Biotechnol.">
        <title>Targeted gene deletion in Brettanomyces bruxellensis with an expression-free CRISPR-Cas9 system.</title>
        <authorList>
            <person name="Varela C."/>
            <person name="Bartel C."/>
            <person name="Onetto C."/>
            <person name="Borneman A."/>
        </authorList>
    </citation>
    <scope>NUCLEOTIDE SEQUENCE [LARGE SCALE GENOMIC DNA]</scope>
    <source>
        <strain evidence="10 11">AWRI1613</strain>
    </source>
</reference>
<comment type="similarity">
    <text evidence="2">Belongs to the TAF12 family.</text>
</comment>
<evidence type="ECO:0000256" key="1">
    <source>
        <dbReference type="ARBA" id="ARBA00004123"/>
    </source>
</evidence>